<keyword evidence="2" id="KW-0805">Transcription regulation</keyword>
<name>A0A0S2TI13_9GAMM</name>
<reference evidence="6" key="1">
    <citation type="submission" date="2015-10" db="EMBL/GenBank/DDBJ databases">
        <title>Description of Candidatus Tenderia electrophaga gen. nov, sp. nov., an Uncultivated Electroautotroph from a Biocathode Enrichment.</title>
        <authorList>
            <person name="Eddie B.J."/>
            <person name="Malanoski A.P."/>
            <person name="Wang Z."/>
            <person name="Hall R.J."/>
            <person name="Oh S.D."/>
            <person name="Heiner C."/>
            <person name="Lin B."/>
            <person name="Strycharz-Glaven S.M."/>
        </authorList>
    </citation>
    <scope>NUCLEOTIDE SEQUENCE [LARGE SCALE GENOMIC DNA]</scope>
    <source>
        <strain evidence="6">NRL1</strain>
    </source>
</reference>
<keyword evidence="3" id="KW-0238">DNA-binding</keyword>
<dbReference type="PROSITE" id="PS50931">
    <property type="entry name" value="HTH_LYSR"/>
    <property type="match status" value="1"/>
</dbReference>
<dbReference type="Proteomes" id="UP000055136">
    <property type="component" value="Chromosome"/>
</dbReference>
<evidence type="ECO:0000256" key="1">
    <source>
        <dbReference type="ARBA" id="ARBA00009437"/>
    </source>
</evidence>
<evidence type="ECO:0000256" key="2">
    <source>
        <dbReference type="ARBA" id="ARBA00023015"/>
    </source>
</evidence>
<dbReference type="InterPro" id="IPR000847">
    <property type="entry name" value="LysR_HTH_N"/>
</dbReference>
<dbReference type="InterPro" id="IPR005119">
    <property type="entry name" value="LysR_subst-bd"/>
</dbReference>
<keyword evidence="4" id="KW-0804">Transcription</keyword>
<dbReference type="Gene3D" id="3.40.190.290">
    <property type="match status" value="1"/>
</dbReference>
<gene>
    <name evidence="6" type="ORF">Tel_00155</name>
</gene>
<dbReference type="PANTHER" id="PTHR30126:SF5">
    <property type="entry name" value="HTH-TYPE TRANSCRIPTIONAL ACTIVATOR CMPR"/>
    <property type="match status" value="1"/>
</dbReference>
<dbReference type="Pfam" id="PF00126">
    <property type="entry name" value="HTH_1"/>
    <property type="match status" value="1"/>
</dbReference>
<dbReference type="GO" id="GO:0003700">
    <property type="term" value="F:DNA-binding transcription factor activity"/>
    <property type="evidence" value="ECO:0007669"/>
    <property type="project" value="InterPro"/>
</dbReference>
<dbReference type="InterPro" id="IPR036388">
    <property type="entry name" value="WH-like_DNA-bd_sf"/>
</dbReference>
<dbReference type="STRING" id="1748243.Tel_00155"/>
<dbReference type="AlphaFoldDB" id="A0A0S2TI13"/>
<dbReference type="GO" id="GO:0000976">
    <property type="term" value="F:transcription cis-regulatory region binding"/>
    <property type="evidence" value="ECO:0007669"/>
    <property type="project" value="TreeGrafter"/>
</dbReference>
<dbReference type="InterPro" id="IPR036390">
    <property type="entry name" value="WH_DNA-bd_sf"/>
</dbReference>
<evidence type="ECO:0000256" key="3">
    <source>
        <dbReference type="ARBA" id="ARBA00023125"/>
    </source>
</evidence>
<sequence>MRNATFRQLQVFESIARNGSYTEAAAELHLTQPTLSMQVKKLTSIIGMPLFEQIGKRISLTPVGQELLKTCRAVFASLDEFQMTISDIKGIKKGDLRISGVTTAEYFAPRILGDFCKKYPGINVTLEVTNRRRVLERLEDNLDDIYIVGQTPTGPGIHAIPFLTNPLVILASPSHPLANKKNIPVEALARDNFIMREPGCGTFLTMERMVKGGTVHFNSSMALGSNEAIKQAVIGELGISMLSVYALVHEINSGELVVLDVEGFPVEDVWYLCFPEGKKPSVVAQVFTEYMLQEGRDLTLSSLPASWKEKDKYNH</sequence>
<dbReference type="PANTHER" id="PTHR30126">
    <property type="entry name" value="HTH-TYPE TRANSCRIPTIONAL REGULATOR"/>
    <property type="match status" value="1"/>
</dbReference>
<dbReference type="Gene3D" id="1.10.10.10">
    <property type="entry name" value="Winged helix-like DNA-binding domain superfamily/Winged helix DNA-binding domain"/>
    <property type="match status" value="1"/>
</dbReference>
<dbReference type="CDD" id="cd08419">
    <property type="entry name" value="PBP2_CbbR_RubisCO_like"/>
    <property type="match status" value="1"/>
</dbReference>
<protein>
    <submittedName>
        <fullName evidence="6">LysR family transcriptional regulator</fullName>
    </submittedName>
</protein>
<evidence type="ECO:0000313" key="6">
    <source>
        <dbReference type="EMBL" id="ALP54669.1"/>
    </source>
</evidence>
<keyword evidence="7" id="KW-1185">Reference proteome</keyword>
<dbReference type="Pfam" id="PF03466">
    <property type="entry name" value="LysR_substrate"/>
    <property type="match status" value="1"/>
</dbReference>
<evidence type="ECO:0000259" key="5">
    <source>
        <dbReference type="PROSITE" id="PS50931"/>
    </source>
</evidence>
<accession>A0A0S2TI13</accession>
<feature type="domain" description="HTH lysR-type" evidence="5">
    <location>
        <begin position="1"/>
        <end position="61"/>
    </location>
</feature>
<dbReference type="SUPFAM" id="SSF53850">
    <property type="entry name" value="Periplasmic binding protein-like II"/>
    <property type="match status" value="1"/>
</dbReference>
<dbReference type="EMBL" id="CP013099">
    <property type="protein sequence ID" value="ALP54669.1"/>
    <property type="molecule type" value="Genomic_DNA"/>
</dbReference>
<organism evidence="6 7">
    <name type="scientific">Candidatus Tenderia electrophaga</name>
    <dbReference type="NCBI Taxonomy" id="1748243"/>
    <lineage>
        <taxon>Bacteria</taxon>
        <taxon>Pseudomonadati</taxon>
        <taxon>Pseudomonadota</taxon>
        <taxon>Gammaproteobacteria</taxon>
        <taxon>Candidatus Tenderiales</taxon>
        <taxon>Candidatus Tenderiaceae</taxon>
        <taxon>Candidatus Tenderia</taxon>
    </lineage>
</organism>
<dbReference type="SUPFAM" id="SSF46785">
    <property type="entry name" value="Winged helix' DNA-binding domain"/>
    <property type="match status" value="1"/>
</dbReference>
<evidence type="ECO:0000256" key="4">
    <source>
        <dbReference type="ARBA" id="ARBA00023163"/>
    </source>
</evidence>
<evidence type="ECO:0000313" key="7">
    <source>
        <dbReference type="Proteomes" id="UP000055136"/>
    </source>
</evidence>
<dbReference type="PRINTS" id="PR00039">
    <property type="entry name" value="HTHLYSR"/>
</dbReference>
<comment type="similarity">
    <text evidence="1">Belongs to the LysR transcriptional regulatory family.</text>
</comment>
<proteinExistence type="inferred from homology"/>
<dbReference type="FunFam" id="1.10.10.10:FF:000001">
    <property type="entry name" value="LysR family transcriptional regulator"/>
    <property type="match status" value="1"/>
</dbReference>
<dbReference type="KEGG" id="tee:Tel_00155"/>